<dbReference type="InterPro" id="IPR033379">
    <property type="entry name" value="Acid_Pase_AS"/>
</dbReference>
<dbReference type="GO" id="GO:0003993">
    <property type="term" value="F:acid phosphatase activity"/>
    <property type="evidence" value="ECO:0007669"/>
    <property type="project" value="UniProtKB-EC"/>
</dbReference>
<evidence type="ECO:0000256" key="6">
    <source>
        <dbReference type="ARBA" id="ARBA00023157"/>
    </source>
</evidence>
<keyword evidence="5" id="KW-0378">Hydrolase</keyword>
<name>A0AAV2B7Y6_9ARAC</name>
<comment type="similarity">
    <text evidence="2">Belongs to the histidine acid phosphatase family.</text>
</comment>
<dbReference type="InterPro" id="IPR000560">
    <property type="entry name" value="His_Pase_clade-2"/>
</dbReference>
<dbReference type="EC" id="3.1.3.2" evidence="3"/>
<dbReference type="PANTHER" id="PTHR11567:SF211">
    <property type="entry name" value="PROSTATIC ACID PHOSPHATASE"/>
    <property type="match status" value="1"/>
</dbReference>
<dbReference type="Gene3D" id="3.40.50.1240">
    <property type="entry name" value="Phosphoglycerate mutase-like"/>
    <property type="match status" value="1"/>
</dbReference>
<dbReference type="InterPro" id="IPR029033">
    <property type="entry name" value="His_PPase_superfam"/>
</dbReference>
<reference evidence="8 9" key="1">
    <citation type="submission" date="2024-04" db="EMBL/GenBank/DDBJ databases">
        <authorList>
            <person name="Rising A."/>
            <person name="Reimegard J."/>
            <person name="Sonavane S."/>
            <person name="Akerstrom W."/>
            <person name="Nylinder S."/>
            <person name="Hedman E."/>
            <person name="Kallberg Y."/>
        </authorList>
    </citation>
    <scope>NUCLEOTIDE SEQUENCE [LARGE SCALE GENOMIC DNA]</scope>
</reference>
<keyword evidence="7" id="KW-0325">Glycoprotein</keyword>
<evidence type="ECO:0000256" key="5">
    <source>
        <dbReference type="ARBA" id="ARBA00022801"/>
    </source>
</evidence>
<evidence type="ECO:0000256" key="4">
    <source>
        <dbReference type="ARBA" id="ARBA00022729"/>
    </source>
</evidence>
<keyword evidence="9" id="KW-1185">Reference proteome</keyword>
<evidence type="ECO:0000313" key="8">
    <source>
        <dbReference type="EMBL" id="CAL1291348.1"/>
    </source>
</evidence>
<dbReference type="PROSITE" id="PS00616">
    <property type="entry name" value="HIS_ACID_PHOSPHAT_1"/>
    <property type="match status" value="1"/>
</dbReference>
<evidence type="ECO:0000256" key="2">
    <source>
        <dbReference type="ARBA" id="ARBA00005375"/>
    </source>
</evidence>
<proteinExistence type="inferred from homology"/>
<evidence type="ECO:0000256" key="3">
    <source>
        <dbReference type="ARBA" id="ARBA00012646"/>
    </source>
</evidence>
<protein>
    <recommendedName>
        <fullName evidence="3">acid phosphatase</fullName>
        <ecNumber evidence="3">3.1.3.2</ecNumber>
    </recommendedName>
</protein>
<dbReference type="Pfam" id="PF00328">
    <property type="entry name" value="His_Phos_2"/>
    <property type="match status" value="1"/>
</dbReference>
<gene>
    <name evidence="8" type="ORF">LARSCL_LOCUS17033</name>
</gene>
<evidence type="ECO:0000313" key="9">
    <source>
        <dbReference type="Proteomes" id="UP001497382"/>
    </source>
</evidence>
<dbReference type="Proteomes" id="UP001497382">
    <property type="component" value="Unassembled WGS sequence"/>
</dbReference>
<evidence type="ECO:0000256" key="1">
    <source>
        <dbReference type="ARBA" id="ARBA00000032"/>
    </source>
</evidence>
<accession>A0AAV2B7Y6</accession>
<dbReference type="InterPro" id="IPR050645">
    <property type="entry name" value="Histidine_acid_phosphatase"/>
</dbReference>
<dbReference type="AlphaFoldDB" id="A0AAV2B7Y6"/>
<dbReference type="CDD" id="cd07061">
    <property type="entry name" value="HP_HAP_like"/>
    <property type="match status" value="1"/>
</dbReference>
<comment type="catalytic activity">
    <reaction evidence="1">
        <text>a phosphate monoester + H2O = an alcohol + phosphate</text>
        <dbReference type="Rhea" id="RHEA:15017"/>
        <dbReference type="ChEBI" id="CHEBI:15377"/>
        <dbReference type="ChEBI" id="CHEBI:30879"/>
        <dbReference type="ChEBI" id="CHEBI:43474"/>
        <dbReference type="ChEBI" id="CHEBI:67140"/>
        <dbReference type="EC" id="3.1.3.2"/>
    </reaction>
</comment>
<dbReference type="EMBL" id="CAXIEN010000281">
    <property type="protein sequence ID" value="CAL1291348.1"/>
    <property type="molecule type" value="Genomic_DNA"/>
</dbReference>
<comment type="caution">
    <text evidence="8">The sequence shown here is derived from an EMBL/GenBank/DDBJ whole genome shotgun (WGS) entry which is preliminary data.</text>
</comment>
<keyword evidence="6" id="KW-1015">Disulfide bond</keyword>
<dbReference type="SUPFAM" id="SSF53254">
    <property type="entry name" value="Phosphoglycerate mutase-like"/>
    <property type="match status" value="1"/>
</dbReference>
<organism evidence="8 9">
    <name type="scientific">Larinioides sclopetarius</name>
    <dbReference type="NCBI Taxonomy" id="280406"/>
    <lineage>
        <taxon>Eukaryota</taxon>
        <taxon>Metazoa</taxon>
        <taxon>Ecdysozoa</taxon>
        <taxon>Arthropoda</taxon>
        <taxon>Chelicerata</taxon>
        <taxon>Arachnida</taxon>
        <taxon>Araneae</taxon>
        <taxon>Araneomorphae</taxon>
        <taxon>Entelegynae</taxon>
        <taxon>Araneoidea</taxon>
        <taxon>Araneidae</taxon>
        <taxon>Larinioides</taxon>
    </lineage>
</organism>
<dbReference type="PANTHER" id="PTHR11567">
    <property type="entry name" value="ACID PHOSPHATASE-RELATED"/>
    <property type="match status" value="1"/>
</dbReference>
<keyword evidence="4" id="KW-0732">Signal</keyword>
<sequence length="445" mass="52014">MLVFPRKLIKNFLLTLITIAVLFCLNDRLSEILTGISTLTGENHESTGQPSTQTSTVKRELVLLQMLFRHGHRAPFMLYPYDPNTEDNWKEGMGMLTKLGRLQHYAMGIHLQQRYKDFITTNPSEVDMINSNNYRCQFGAYCFIAGLYAPRKEFIFTDDIRWQPFISKRSSDLIRVIFSRGKCKIADMEVNELKQSLESNGTREKYKDLYNFWSRNSGRLIDSWVLASDLGKTLACEKEYNLTIPTWGLEYWDEFSMQTGISYYFKYGTKLIQKYRTGPLLGYMLQQIHYKILQKIPEKKVYIYSAHGSNIACLLLALDQYNWKGPPYASTIILELWREDDQDYSIRWLYYNSTHPERRIDPPVPLVLEGCGSEFCPLGNYQNLIRRLIPENWKEECNDISQKSKFQPLESPVHIPGLSSSGKLRMHWMAIIYLLHCVLLFQNTK</sequence>
<evidence type="ECO:0000256" key="7">
    <source>
        <dbReference type="ARBA" id="ARBA00023180"/>
    </source>
</evidence>